<dbReference type="InterPro" id="IPR003607">
    <property type="entry name" value="HD/PDEase_dom"/>
</dbReference>
<accession>A0AA35R6I5</accession>
<dbReference type="Gene3D" id="3.30.460.10">
    <property type="entry name" value="Beta Polymerase, domain 2"/>
    <property type="match status" value="1"/>
</dbReference>
<dbReference type="Pfam" id="PF12627">
    <property type="entry name" value="PolyA_pol_RNAbd"/>
    <property type="match status" value="1"/>
</dbReference>
<gene>
    <name evidence="13" type="ORF">GBAR_LOCUS3863</name>
</gene>
<sequence length="509" mass="55905">MTSVLHNPSTMIDRLIAFFNARDVETHVVGGMVRDRLLGRNSEVGDIDLAIKGDAVALGRELAEELGGSLAPLSVPRGMMRVALPPSGQGDEGDGSNGTIIDLSGYSGDIESDLARRDFTINAMAIPLREWQGDEFSGAVLDPFGGRRDLIIKAIRALNPDVFEEDPGRLLRAVRLSGELGMRIEPDTVRLLMSNAELVRRVSPDRVRDEFLKILAPQGARGRIEALDQLGMLKHIIPELMAAKGVDQPRMHYWDVWGHTLHTVQAAEGVTGGHQNSPVYFCVPWTPDSEAYFAEVVSDGHTRRTILKLAALFHDIAKPQTKTLEPDGRTRFFGHSEQGAEVAERRLTELRLSNRGVDMVSGMVLHHLRPTGMSNDGEWPTDRAIYRYFRDTGGVAVDTLFLCLADYLGAKGPELSHPEWLEHAKMISHVLFTGTREPVAANTARLVSGHDLMSRFQLQPGSHIGFLLETIEEARAAGEIETQEQALELAAATIESQGYSRDGSRASSV</sequence>
<dbReference type="PANTHER" id="PTHR47545:SF2">
    <property type="entry name" value="CC-ADDING TRNA NUCLEOTIDYLTRANSFERASE"/>
    <property type="match status" value="1"/>
</dbReference>
<dbReference type="GO" id="GO:0016779">
    <property type="term" value="F:nucleotidyltransferase activity"/>
    <property type="evidence" value="ECO:0007669"/>
    <property type="project" value="UniProtKB-KW"/>
</dbReference>
<evidence type="ECO:0000256" key="7">
    <source>
        <dbReference type="ARBA" id="ARBA00022723"/>
    </source>
</evidence>
<comment type="caution">
    <text evidence="13">The sequence shown here is derived from an EMBL/GenBank/DDBJ whole genome shotgun (WGS) entry which is preliminary data.</text>
</comment>
<dbReference type="InterPro" id="IPR032828">
    <property type="entry name" value="PolyA_RNA-bd"/>
</dbReference>
<dbReference type="InterPro" id="IPR050124">
    <property type="entry name" value="tRNA_CCA-adding_enzyme"/>
</dbReference>
<evidence type="ECO:0000256" key="8">
    <source>
        <dbReference type="ARBA" id="ARBA00022741"/>
    </source>
</evidence>
<evidence type="ECO:0000259" key="12">
    <source>
        <dbReference type="SMART" id="SM00471"/>
    </source>
</evidence>
<keyword evidence="10 11" id="KW-0694">RNA-binding</keyword>
<reference evidence="13" key="1">
    <citation type="submission" date="2023-03" db="EMBL/GenBank/DDBJ databases">
        <authorList>
            <person name="Steffen K."/>
            <person name="Cardenas P."/>
        </authorList>
    </citation>
    <scope>NUCLEOTIDE SEQUENCE</scope>
</reference>
<dbReference type="InterPro" id="IPR002646">
    <property type="entry name" value="PolA_pol_head_dom"/>
</dbReference>
<dbReference type="GO" id="GO:0000049">
    <property type="term" value="F:tRNA binding"/>
    <property type="evidence" value="ECO:0007669"/>
    <property type="project" value="UniProtKB-KW"/>
</dbReference>
<keyword evidence="6" id="KW-0548">Nucleotidyltransferase</keyword>
<dbReference type="SMART" id="SM00471">
    <property type="entry name" value="HDc"/>
    <property type="match status" value="1"/>
</dbReference>
<dbReference type="NCBIfam" id="TIGR00277">
    <property type="entry name" value="HDIG"/>
    <property type="match status" value="1"/>
</dbReference>
<evidence type="ECO:0000256" key="3">
    <source>
        <dbReference type="ARBA" id="ARBA00022555"/>
    </source>
</evidence>
<dbReference type="Gene3D" id="1.10.246.80">
    <property type="match status" value="1"/>
</dbReference>
<dbReference type="PANTHER" id="PTHR47545">
    <property type="entry name" value="MULTIFUNCTIONAL CCA PROTEIN"/>
    <property type="match status" value="1"/>
</dbReference>
<dbReference type="GO" id="GO:0000166">
    <property type="term" value="F:nucleotide binding"/>
    <property type="evidence" value="ECO:0007669"/>
    <property type="project" value="UniProtKB-KW"/>
</dbReference>
<evidence type="ECO:0000256" key="1">
    <source>
        <dbReference type="ARBA" id="ARBA00001946"/>
    </source>
</evidence>
<dbReference type="Pfam" id="PF01743">
    <property type="entry name" value="PolyA_pol"/>
    <property type="match status" value="2"/>
</dbReference>
<keyword evidence="8" id="KW-0547">Nucleotide-binding</keyword>
<name>A0AA35R6I5_GEOBA</name>
<keyword evidence="5" id="KW-0819">tRNA processing</keyword>
<evidence type="ECO:0000256" key="6">
    <source>
        <dbReference type="ARBA" id="ARBA00022695"/>
    </source>
</evidence>
<keyword evidence="9" id="KW-0460">Magnesium</keyword>
<evidence type="ECO:0000256" key="10">
    <source>
        <dbReference type="ARBA" id="ARBA00022884"/>
    </source>
</evidence>
<evidence type="ECO:0000256" key="5">
    <source>
        <dbReference type="ARBA" id="ARBA00022694"/>
    </source>
</evidence>
<feature type="domain" description="HD/PDEase" evidence="12">
    <location>
        <begin position="252"/>
        <end position="420"/>
    </location>
</feature>
<dbReference type="GO" id="GO:0001680">
    <property type="term" value="P:tRNA 3'-terminal CCA addition"/>
    <property type="evidence" value="ECO:0007669"/>
    <property type="project" value="UniProtKB-ARBA"/>
</dbReference>
<organism evidence="13 14">
    <name type="scientific">Geodia barretti</name>
    <name type="common">Barrett's horny sponge</name>
    <dbReference type="NCBI Taxonomy" id="519541"/>
    <lineage>
        <taxon>Eukaryota</taxon>
        <taxon>Metazoa</taxon>
        <taxon>Porifera</taxon>
        <taxon>Demospongiae</taxon>
        <taxon>Heteroscleromorpha</taxon>
        <taxon>Tetractinellida</taxon>
        <taxon>Astrophorina</taxon>
        <taxon>Geodiidae</taxon>
        <taxon>Geodia</taxon>
    </lineage>
</organism>
<proteinExistence type="inferred from homology"/>
<keyword evidence="3" id="KW-0820">tRNA-binding</keyword>
<dbReference type="Pfam" id="PF01966">
    <property type="entry name" value="HD"/>
    <property type="match status" value="1"/>
</dbReference>
<dbReference type="CDD" id="cd00077">
    <property type="entry name" value="HDc"/>
    <property type="match status" value="1"/>
</dbReference>
<comment type="similarity">
    <text evidence="2 11">Belongs to the tRNA nucleotidyltransferase/poly(A) polymerase family.</text>
</comment>
<dbReference type="SUPFAM" id="SSF81891">
    <property type="entry name" value="Poly A polymerase C-terminal region-like"/>
    <property type="match status" value="1"/>
</dbReference>
<dbReference type="EMBL" id="CASHTH010000556">
    <property type="protein sequence ID" value="CAI8004265.1"/>
    <property type="molecule type" value="Genomic_DNA"/>
</dbReference>
<dbReference type="InterPro" id="IPR006674">
    <property type="entry name" value="HD_domain"/>
</dbReference>
<dbReference type="GO" id="GO:0046872">
    <property type="term" value="F:metal ion binding"/>
    <property type="evidence" value="ECO:0007669"/>
    <property type="project" value="UniProtKB-KW"/>
</dbReference>
<dbReference type="Proteomes" id="UP001174909">
    <property type="component" value="Unassembled WGS sequence"/>
</dbReference>
<keyword evidence="7" id="KW-0479">Metal-binding</keyword>
<dbReference type="AlphaFoldDB" id="A0AA35R6I5"/>
<evidence type="ECO:0000256" key="9">
    <source>
        <dbReference type="ARBA" id="ARBA00022842"/>
    </source>
</evidence>
<dbReference type="InterPro" id="IPR006675">
    <property type="entry name" value="HDIG_dom"/>
</dbReference>
<evidence type="ECO:0000313" key="13">
    <source>
        <dbReference type="EMBL" id="CAI8004265.1"/>
    </source>
</evidence>
<evidence type="ECO:0000256" key="2">
    <source>
        <dbReference type="ARBA" id="ARBA00007265"/>
    </source>
</evidence>
<evidence type="ECO:0000256" key="11">
    <source>
        <dbReference type="RuleBase" id="RU003953"/>
    </source>
</evidence>
<dbReference type="SUPFAM" id="SSF81301">
    <property type="entry name" value="Nucleotidyltransferase"/>
    <property type="match status" value="1"/>
</dbReference>
<protein>
    <submittedName>
        <fullName evidence="13">CC-adding tRNA nucleotidyltransferase</fullName>
    </submittedName>
</protein>
<keyword evidence="14" id="KW-1185">Reference proteome</keyword>
<comment type="cofactor">
    <cofactor evidence="1">
        <name>Mg(2+)</name>
        <dbReference type="ChEBI" id="CHEBI:18420"/>
    </cofactor>
</comment>
<dbReference type="InterPro" id="IPR043519">
    <property type="entry name" value="NT_sf"/>
</dbReference>
<dbReference type="Gene3D" id="1.10.3090.10">
    <property type="entry name" value="cca-adding enzyme, domain 2"/>
    <property type="match status" value="1"/>
</dbReference>
<evidence type="ECO:0000256" key="4">
    <source>
        <dbReference type="ARBA" id="ARBA00022679"/>
    </source>
</evidence>
<evidence type="ECO:0000313" key="14">
    <source>
        <dbReference type="Proteomes" id="UP001174909"/>
    </source>
</evidence>
<keyword evidence="4 11" id="KW-0808">Transferase</keyword>